<evidence type="ECO:0000313" key="2">
    <source>
        <dbReference type="EMBL" id="KAJ7643948.1"/>
    </source>
</evidence>
<proteinExistence type="predicted"/>
<gene>
    <name evidence="2" type="ORF">FB45DRAFT_737206</name>
</gene>
<dbReference type="AlphaFoldDB" id="A0AAD7CAS7"/>
<feature type="region of interest" description="Disordered" evidence="1">
    <location>
        <begin position="60"/>
        <end position="80"/>
    </location>
</feature>
<dbReference type="Proteomes" id="UP001221142">
    <property type="component" value="Unassembled WGS sequence"/>
</dbReference>
<keyword evidence="3" id="KW-1185">Reference proteome</keyword>
<evidence type="ECO:0000313" key="3">
    <source>
        <dbReference type="Proteomes" id="UP001221142"/>
    </source>
</evidence>
<sequence length="200" mass="21797">MYSGLLTFCLAIAPPASPRLAEVLDRSLFVASPTSREVNEEERSNVVERSFDELTSSPYLVQPYPARKPTSSGIPVPDTPSRQKIEAVYDRFLMATAGIKRAGKGYESNNTGAVSYTVGPSTPAPPRDHRAFNSARRAMRPPVSSEELKRQSVSVDELGIMTYAGPSSPPVANNTITLVRRAFKAMVPGKTVSRRLSRVN</sequence>
<evidence type="ECO:0000256" key="1">
    <source>
        <dbReference type="SAM" id="MobiDB-lite"/>
    </source>
</evidence>
<accession>A0AAD7CAS7</accession>
<protein>
    <submittedName>
        <fullName evidence="2">Uncharacterized protein</fullName>
    </submittedName>
</protein>
<name>A0AAD7CAS7_9AGAR</name>
<comment type="caution">
    <text evidence="2">The sequence shown here is derived from an EMBL/GenBank/DDBJ whole genome shotgun (WGS) entry which is preliminary data.</text>
</comment>
<organism evidence="2 3">
    <name type="scientific">Roridomyces roridus</name>
    <dbReference type="NCBI Taxonomy" id="1738132"/>
    <lineage>
        <taxon>Eukaryota</taxon>
        <taxon>Fungi</taxon>
        <taxon>Dikarya</taxon>
        <taxon>Basidiomycota</taxon>
        <taxon>Agaricomycotina</taxon>
        <taxon>Agaricomycetes</taxon>
        <taxon>Agaricomycetidae</taxon>
        <taxon>Agaricales</taxon>
        <taxon>Marasmiineae</taxon>
        <taxon>Mycenaceae</taxon>
        <taxon>Roridomyces</taxon>
    </lineage>
</organism>
<reference evidence="2" key="1">
    <citation type="submission" date="2023-03" db="EMBL/GenBank/DDBJ databases">
        <title>Massive genome expansion in bonnet fungi (Mycena s.s.) driven by repeated elements and novel gene families across ecological guilds.</title>
        <authorList>
            <consortium name="Lawrence Berkeley National Laboratory"/>
            <person name="Harder C.B."/>
            <person name="Miyauchi S."/>
            <person name="Viragh M."/>
            <person name="Kuo A."/>
            <person name="Thoen E."/>
            <person name="Andreopoulos B."/>
            <person name="Lu D."/>
            <person name="Skrede I."/>
            <person name="Drula E."/>
            <person name="Henrissat B."/>
            <person name="Morin E."/>
            <person name="Kohler A."/>
            <person name="Barry K."/>
            <person name="LaButti K."/>
            <person name="Morin E."/>
            <person name="Salamov A."/>
            <person name="Lipzen A."/>
            <person name="Mereny Z."/>
            <person name="Hegedus B."/>
            <person name="Baldrian P."/>
            <person name="Stursova M."/>
            <person name="Weitz H."/>
            <person name="Taylor A."/>
            <person name="Grigoriev I.V."/>
            <person name="Nagy L.G."/>
            <person name="Martin F."/>
            <person name="Kauserud H."/>
        </authorList>
    </citation>
    <scope>NUCLEOTIDE SEQUENCE</scope>
    <source>
        <strain evidence="2">9284</strain>
    </source>
</reference>
<dbReference type="EMBL" id="JARKIF010000003">
    <property type="protein sequence ID" value="KAJ7643948.1"/>
    <property type="molecule type" value="Genomic_DNA"/>
</dbReference>